<evidence type="ECO:0000256" key="5">
    <source>
        <dbReference type="ARBA" id="ARBA00022989"/>
    </source>
</evidence>
<evidence type="ECO:0000256" key="2">
    <source>
        <dbReference type="ARBA" id="ARBA00022448"/>
    </source>
</evidence>
<feature type="transmembrane region" description="Helical" evidence="8">
    <location>
        <begin position="404"/>
        <end position="426"/>
    </location>
</feature>
<comment type="caution">
    <text evidence="9">The sequence shown here is derived from an EMBL/GenBank/DDBJ whole genome shotgun (WGS) entry which is preliminary data.</text>
</comment>
<dbReference type="GO" id="GO:0005886">
    <property type="term" value="C:plasma membrane"/>
    <property type="evidence" value="ECO:0007669"/>
    <property type="project" value="UniProtKB-SubCell"/>
</dbReference>
<protein>
    <submittedName>
        <fullName evidence="9">Potassium transporter Trk</fullName>
    </submittedName>
</protein>
<name>A0A919U7P0_9ACTN</name>
<feature type="transmembrane region" description="Helical" evidence="8">
    <location>
        <begin position="229"/>
        <end position="248"/>
    </location>
</feature>
<feature type="transmembrane region" description="Helical" evidence="8">
    <location>
        <begin position="189"/>
        <end position="209"/>
    </location>
</feature>
<accession>A0A919U7P0</accession>
<organism evidence="9 10">
    <name type="scientific">Dactylosporangium siamense</name>
    <dbReference type="NCBI Taxonomy" id="685454"/>
    <lineage>
        <taxon>Bacteria</taxon>
        <taxon>Bacillati</taxon>
        <taxon>Actinomycetota</taxon>
        <taxon>Actinomycetes</taxon>
        <taxon>Micromonosporales</taxon>
        <taxon>Micromonosporaceae</taxon>
        <taxon>Dactylosporangium</taxon>
    </lineage>
</organism>
<evidence type="ECO:0000256" key="7">
    <source>
        <dbReference type="ARBA" id="ARBA00023136"/>
    </source>
</evidence>
<reference evidence="9" key="1">
    <citation type="submission" date="2021-01" db="EMBL/GenBank/DDBJ databases">
        <title>Whole genome shotgun sequence of Dactylosporangium siamense NBRC 106093.</title>
        <authorList>
            <person name="Komaki H."/>
            <person name="Tamura T."/>
        </authorList>
    </citation>
    <scope>NUCLEOTIDE SEQUENCE</scope>
    <source>
        <strain evidence="9">NBRC 106093</strain>
    </source>
</reference>
<feature type="transmembrane region" description="Helical" evidence="8">
    <location>
        <begin position="73"/>
        <end position="96"/>
    </location>
</feature>
<keyword evidence="6" id="KW-0406">Ion transport</keyword>
<dbReference type="PANTHER" id="PTHR32024:SF1">
    <property type="entry name" value="KTR SYSTEM POTASSIUM UPTAKE PROTEIN B"/>
    <property type="match status" value="1"/>
</dbReference>
<comment type="subcellular location">
    <subcellularLocation>
        <location evidence="1">Cell membrane</location>
        <topology evidence="1">Multi-pass membrane protein</topology>
    </subcellularLocation>
</comment>
<evidence type="ECO:0000313" key="10">
    <source>
        <dbReference type="Proteomes" id="UP000660611"/>
    </source>
</evidence>
<keyword evidence="2" id="KW-0813">Transport</keyword>
<dbReference type="GO" id="GO:0008324">
    <property type="term" value="F:monoatomic cation transmembrane transporter activity"/>
    <property type="evidence" value="ECO:0007669"/>
    <property type="project" value="InterPro"/>
</dbReference>
<dbReference type="InterPro" id="IPR003445">
    <property type="entry name" value="Cat_transpt"/>
</dbReference>
<evidence type="ECO:0000256" key="4">
    <source>
        <dbReference type="ARBA" id="ARBA00022692"/>
    </source>
</evidence>
<keyword evidence="10" id="KW-1185">Reference proteome</keyword>
<dbReference type="PANTHER" id="PTHR32024">
    <property type="entry name" value="TRK SYSTEM POTASSIUM UPTAKE PROTEIN TRKG-RELATED"/>
    <property type="match status" value="1"/>
</dbReference>
<keyword evidence="3" id="KW-1003">Cell membrane</keyword>
<gene>
    <name evidence="9" type="ORF">Dsi01nite_037550</name>
</gene>
<dbReference type="EMBL" id="BONQ01000055">
    <property type="protein sequence ID" value="GIG45714.1"/>
    <property type="molecule type" value="Genomic_DNA"/>
</dbReference>
<evidence type="ECO:0000313" key="9">
    <source>
        <dbReference type="EMBL" id="GIG45714.1"/>
    </source>
</evidence>
<keyword evidence="5 8" id="KW-1133">Transmembrane helix</keyword>
<dbReference type="Proteomes" id="UP000660611">
    <property type="component" value="Unassembled WGS sequence"/>
</dbReference>
<evidence type="ECO:0000256" key="1">
    <source>
        <dbReference type="ARBA" id="ARBA00004651"/>
    </source>
</evidence>
<dbReference type="RefSeq" id="WP_203847513.1">
    <property type="nucleotide sequence ID" value="NZ_BAAAVW010000011.1"/>
</dbReference>
<evidence type="ECO:0000256" key="6">
    <source>
        <dbReference type="ARBA" id="ARBA00023065"/>
    </source>
</evidence>
<dbReference type="GO" id="GO:0030001">
    <property type="term" value="P:metal ion transport"/>
    <property type="evidence" value="ECO:0007669"/>
    <property type="project" value="UniProtKB-ARBA"/>
</dbReference>
<feature type="transmembrane region" description="Helical" evidence="8">
    <location>
        <begin position="348"/>
        <end position="369"/>
    </location>
</feature>
<keyword evidence="4 8" id="KW-0812">Transmembrane</keyword>
<dbReference type="AlphaFoldDB" id="A0A919U7P0"/>
<evidence type="ECO:0000256" key="8">
    <source>
        <dbReference type="SAM" id="Phobius"/>
    </source>
</evidence>
<sequence>MLRALRHPTRLLPAAFLAALLVGTGLLMLPAARATGEPAPPLVALFTAASSVFITGMSTVDPATYWSPAGQGIILGLIQVGGFGIMTFATVLGLMVSRRLALRTRLVAQAETRSLNLGEVRALLLRVLAMMVGFELVVAAVLTTRFRIAYDDSFGTALWHGVFHAVSAFNNAGFSLYSDSFMGFVGDPWICGTVAVAVILGGLGFPVMLELYREWRKPRYWSIHTRLTVWGSVILLLIGTVAITAFEWSNPATLGPLNWRESLVGGTFSGVTPRTAGFNSIDYGAARPETLALTNVLMFIGGGSAGTSGGIKVTTFFLLAFVIWAEVRGEDDVNVGARRVPAQAVRQAVTVALLGVGTVALGTLVLLLVTDFPFDRVLFEATAAFSTTGLSTGITGSLPASGQLALVALMFIGRVGTITVASAIALRHRKLRYRRPEERPIIG</sequence>
<feature type="transmembrane region" description="Helical" evidence="8">
    <location>
        <begin position="123"/>
        <end position="146"/>
    </location>
</feature>
<dbReference type="Pfam" id="PF02386">
    <property type="entry name" value="TrkH"/>
    <property type="match status" value="1"/>
</dbReference>
<keyword evidence="7 8" id="KW-0472">Membrane</keyword>
<evidence type="ECO:0000256" key="3">
    <source>
        <dbReference type="ARBA" id="ARBA00022475"/>
    </source>
</evidence>
<proteinExistence type="predicted"/>